<feature type="region of interest" description="Disordered" evidence="1">
    <location>
        <begin position="120"/>
        <end position="167"/>
    </location>
</feature>
<dbReference type="Proteomes" id="UP000779574">
    <property type="component" value="Unassembled WGS sequence"/>
</dbReference>
<feature type="region of interest" description="Disordered" evidence="1">
    <location>
        <begin position="1"/>
        <end position="22"/>
    </location>
</feature>
<name>A0A9P8E2S1_AURME</name>
<evidence type="ECO:0000313" key="3">
    <source>
        <dbReference type="Proteomes" id="UP000779574"/>
    </source>
</evidence>
<feature type="compositionally biased region" description="Basic and acidic residues" evidence="1">
    <location>
        <begin position="1"/>
        <end position="15"/>
    </location>
</feature>
<reference evidence="2" key="1">
    <citation type="journal article" date="2021" name="J Fungi (Basel)">
        <title>Virulence traits and population genomics of the black yeast Aureobasidium melanogenum.</title>
        <authorList>
            <person name="Cernosa A."/>
            <person name="Sun X."/>
            <person name="Gostincar C."/>
            <person name="Fang C."/>
            <person name="Gunde-Cimerman N."/>
            <person name="Song Z."/>
        </authorList>
    </citation>
    <scope>NUCLEOTIDE SEQUENCE</scope>
    <source>
        <strain evidence="2">EXF-9911</strain>
    </source>
</reference>
<dbReference type="AlphaFoldDB" id="A0A9P8E2S1"/>
<feature type="non-terminal residue" evidence="2">
    <location>
        <position position="167"/>
    </location>
</feature>
<protein>
    <submittedName>
        <fullName evidence="2">Uncharacterized protein</fullName>
    </submittedName>
</protein>
<reference evidence="2" key="2">
    <citation type="submission" date="2021-08" db="EMBL/GenBank/DDBJ databases">
        <authorList>
            <person name="Gostincar C."/>
            <person name="Sun X."/>
            <person name="Song Z."/>
            <person name="Gunde-Cimerman N."/>
        </authorList>
    </citation>
    <scope>NUCLEOTIDE SEQUENCE</scope>
    <source>
        <strain evidence="2">EXF-9911</strain>
    </source>
</reference>
<comment type="caution">
    <text evidence="2">The sequence shown here is derived from an EMBL/GenBank/DDBJ whole genome shotgun (WGS) entry which is preliminary data.</text>
</comment>
<dbReference type="OrthoDB" id="10392860at2759"/>
<organism evidence="2 3">
    <name type="scientific">Aureobasidium melanogenum</name>
    <name type="common">Aureobasidium pullulans var. melanogenum</name>
    <dbReference type="NCBI Taxonomy" id="46634"/>
    <lineage>
        <taxon>Eukaryota</taxon>
        <taxon>Fungi</taxon>
        <taxon>Dikarya</taxon>
        <taxon>Ascomycota</taxon>
        <taxon>Pezizomycotina</taxon>
        <taxon>Dothideomycetes</taxon>
        <taxon>Dothideomycetidae</taxon>
        <taxon>Dothideales</taxon>
        <taxon>Saccotheciaceae</taxon>
        <taxon>Aureobasidium</taxon>
    </lineage>
</organism>
<proteinExistence type="predicted"/>
<evidence type="ECO:0000256" key="1">
    <source>
        <dbReference type="SAM" id="MobiDB-lite"/>
    </source>
</evidence>
<feature type="compositionally biased region" description="Low complexity" evidence="1">
    <location>
        <begin position="150"/>
        <end position="167"/>
    </location>
</feature>
<accession>A0A9P8E2S1</accession>
<evidence type="ECO:0000313" key="2">
    <source>
        <dbReference type="EMBL" id="KAG9676552.1"/>
    </source>
</evidence>
<gene>
    <name evidence="2" type="ORF">KCU76_g15958</name>
</gene>
<dbReference type="EMBL" id="JAHFXF010001093">
    <property type="protein sequence ID" value="KAG9676552.1"/>
    <property type="molecule type" value="Genomic_DNA"/>
</dbReference>
<sequence>MSQETSPKKQQEKHSPSTGAYNAFLAPNEALRQALQELEPEMERKNKEALQKVKDACKDYLEWHRTQTPSNRRVPVSDKVMYHITKLRRFTNDPDNALERVQQRAMEELQAMFPRPVAVEASQAEKGGQITMAQAAGQPQRLKNADNGASKSHSTVSTNSSSSDQSS</sequence>